<dbReference type="GO" id="GO:0000976">
    <property type="term" value="F:transcription cis-regulatory region binding"/>
    <property type="evidence" value="ECO:0007669"/>
    <property type="project" value="TreeGrafter"/>
</dbReference>
<sequence length="157" mass="18545">MMEYIRPMGIPVIFLTAKDSLKDRMQGLTSGAEDYMVKPFEVVELLARVNIVLRRYHKMEQKITFMDIELDSENQVVTKAGKEVELTPKEFELLEILMRNRNITLFRERIYEEIWGTEYSVESRTLDLHIQRLRKKLNLGAELKTVFKAGYRLEDKA</sequence>
<keyword evidence="3" id="KW-0902">Two-component regulatory system</keyword>
<dbReference type="GO" id="GO:0032993">
    <property type="term" value="C:protein-DNA complex"/>
    <property type="evidence" value="ECO:0007669"/>
    <property type="project" value="TreeGrafter"/>
</dbReference>
<comment type="caution">
    <text evidence="12">The sequence shown here is derived from an EMBL/GenBank/DDBJ whole genome shotgun (WGS) entry which is preliminary data.</text>
</comment>
<keyword evidence="6" id="KW-0804">Transcription</keyword>
<organism evidence="12 13">
    <name type="scientific">Roseburia amylophila</name>
    <dbReference type="NCBI Taxonomy" id="2981794"/>
    <lineage>
        <taxon>Bacteria</taxon>
        <taxon>Bacillati</taxon>
        <taxon>Bacillota</taxon>
        <taxon>Clostridia</taxon>
        <taxon>Lachnospirales</taxon>
        <taxon>Lachnospiraceae</taxon>
        <taxon>Roseburia</taxon>
    </lineage>
</organism>
<dbReference type="AlphaFoldDB" id="A0AAW4WFF6"/>
<keyword evidence="5 9" id="KW-0238">DNA-binding</keyword>
<dbReference type="PANTHER" id="PTHR48111">
    <property type="entry name" value="REGULATOR OF RPOS"/>
    <property type="match status" value="1"/>
</dbReference>
<dbReference type="InterPro" id="IPR036388">
    <property type="entry name" value="WH-like_DNA-bd_sf"/>
</dbReference>
<dbReference type="SUPFAM" id="SSF52172">
    <property type="entry name" value="CheY-like"/>
    <property type="match status" value="1"/>
</dbReference>
<dbReference type="InterPro" id="IPR001867">
    <property type="entry name" value="OmpR/PhoB-type_DNA-bd"/>
</dbReference>
<comment type="function">
    <text evidence="7">May play the central regulatory role in sporulation. It may be an element of the effector pathway responsible for the activation of sporulation genes in response to nutritional stress. Spo0A may act in concert with spo0H (a sigma factor) to control the expression of some genes that are critical to the sporulation process.</text>
</comment>
<feature type="domain" description="OmpR/PhoB-type" evidence="11">
    <location>
        <begin position="60"/>
        <end position="155"/>
    </location>
</feature>
<dbReference type="SMART" id="SM00862">
    <property type="entry name" value="Trans_reg_C"/>
    <property type="match status" value="1"/>
</dbReference>
<evidence type="ECO:0000259" key="10">
    <source>
        <dbReference type="PROSITE" id="PS50110"/>
    </source>
</evidence>
<evidence type="ECO:0000313" key="12">
    <source>
        <dbReference type="EMBL" id="MCC2243269.1"/>
    </source>
</evidence>
<dbReference type="Pfam" id="PF00486">
    <property type="entry name" value="Trans_reg_C"/>
    <property type="match status" value="1"/>
</dbReference>
<feature type="domain" description="Response regulatory" evidence="10">
    <location>
        <begin position="1"/>
        <end position="53"/>
    </location>
</feature>
<dbReference type="GO" id="GO:0000156">
    <property type="term" value="F:phosphorelay response regulator activity"/>
    <property type="evidence" value="ECO:0007669"/>
    <property type="project" value="TreeGrafter"/>
</dbReference>
<keyword evidence="4" id="KW-0805">Transcription regulation</keyword>
<dbReference type="SUPFAM" id="SSF46894">
    <property type="entry name" value="C-terminal effector domain of the bipartite response regulators"/>
    <property type="match status" value="1"/>
</dbReference>
<reference evidence="12" key="1">
    <citation type="submission" date="2021-10" db="EMBL/GenBank/DDBJ databases">
        <title>Anaerobic single-cell dispensing facilitates the cultivation of human gut bacteria.</title>
        <authorList>
            <person name="Afrizal A."/>
        </authorList>
    </citation>
    <scope>NUCLEOTIDE SEQUENCE</scope>
    <source>
        <strain evidence="12">CLA-AA-H204</strain>
    </source>
</reference>
<dbReference type="InterPro" id="IPR016032">
    <property type="entry name" value="Sig_transdc_resp-reg_C-effctor"/>
</dbReference>
<evidence type="ECO:0000256" key="9">
    <source>
        <dbReference type="PROSITE-ProRule" id="PRU01091"/>
    </source>
</evidence>
<evidence type="ECO:0000313" key="13">
    <source>
        <dbReference type="Proteomes" id="UP001198893"/>
    </source>
</evidence>
<proteinExistence type="predicted"/>
<dbReference type="PROSITE" id="PS50110">
    <property type="entry name" value="RESPONSE_REGULATORY"/>
    <property type="match status" value="1"/>
</dbReference>
<dbReference type="CDD" id="cd00383">
    <property type="entry name" value="trans_reg_C"/>
    <property type="match status" value="1"/>
</dbReference>
<evidence type="ECO:0000256" key="4">
    <source>
        <dbReference type="ARBA" id="ARBA00023015"/>
    </source>
</evidence>
<dbReference type="Proteomes" id="UP001198893">
    <property type="component" value="Unassembled WGS sequence"/>
</dbReference>
<protein>
    <recommendedName>
        <fullName evidence="1">Stage 0 sporulation protein A homolog</fullName>
    </recommendedName>
</protein>
<dbReference type="PROSITE" id="PS51755">
    <property type="entry name" value="OMPR_PHOB"/>
    <property type="match status" value="1"/>
</dbReference>
<dbReference type="Gene3D" id="1.10.10.10">
    <property type="entry name" value="Winged helix-like DNA-binding domain superfamily/Winged helix DNA-binding domain"/>
    <property type="match status" value="1"/>
</dbReference>
<gene>
    <name evidence="12" type="ORF">LKD47_13380</name>
</gene>
<evidence type="ECO:0000259" key="11">
    <source>
        <dbReference type="PROSITE" id="PS51755"/>
    </source>
</evidence>
<evidence type="ECO:0000256" key="1">
    <source>
        <dbReference type="ARBA" id="ARBA00018672"/>
    </source>
</evidence>
<comment type="caution">
    <text evidence="8">Lacks conserved residue(s) required for the propagation of feature annotation.</text>
</comment>
<dbReference type="Gene3D" id="6.10.250.690">
    <property type="match status" value="1"/>
</dbReference>
<dbReference type="Pfam" id="PF00072">
    <property type="entry name" value="Response_reg"/>
    <property type="match status" value="1"/>
</dbReference>
<accession>A0AAW4WFF6</accession>
<dbReference type="InterPro" id="IPR001789">
    <property type="entry name" value="Sig_transdc_resp-reg_receiver"/>
</dbReference>
<dbReference type="GO" id="GO:0005829">
    <property type="term" value="C:cytosol"/>
    <property type="evidence" value="ECO:0007669"/>
    <property type="project" value="TreeGrafter"/>
</dbReference>
<dbReference type="EMBL" id="JAJEQW010000018">
    <property type="protein sequence ID" value="MCC2243269.1"/>
    <property type="molecule type" value="Genomic_DNA"/>
</dbReference>
<evidence type="ECO:0000256" key="7">
    <source>
        <dbReference type="ARBA" id="ARBA00024867"/>
    </source>
</evidence>
<feature type="DNA-binding region" description="OmpR/PhoB-type" evidence="9">
    <location>
        <begin position="60"/>
        <end position="155"/>
    </location>
</feature>
<dbReference type="PANTHER" id="PTHR48111:SF1">
    <property type="entry name" value="TWO-COMPONENT RESPONSE REGULATOR ORR33"/>
    <property type="match status" value="1"/>
</dbReference>
<name>A0AAW4WFF6_9FIRM</name>
<evidence type="ECO:0000256" key="8">
    <source>
        <dbReference type="PROSITE-ProRule" id="PRU00169"/>
    </source>
</evidence>
<evidence type="ECO:0000256" key="5">
    <source>
        <dbReference type="ARBA" id="ARBA00023125"/>
    </source>
</evidence>
<evidence type="ECO:0000256" key="6">
    <source>
        <dbReference type="ARBA" id="ARBA00023163"/>
    </source>
</evidence>
<dbReference type="InterPro" id="IPR011006">
    <property type="entry name" value="CheY-like_superfamily"/>
</dbReference>
<evidence type="ECO:0000256" key="3">
    <source>
        <dbReference type="ARBA" id="ARBA00023012"/>
    </source>
</evidence>
<evidence type="ECO:0000256" key="2">
    <source>
        <dbReference type="ARBA" id="ARBA00022553"/>
    </source>
</evidence>
<dbReference type="GO" id="GO:0006355">
    <property type="term" value="P:regulation of DNA-templated transcription"/>
    <property type="evidence" value="ECO:0007669"/>
    <property type="project" value="InterPro"/>
</dbReference>
<dbReference type="InterPro" id="IPR039420">
    <property type="entry name" value="WalR-like"/>
</dbReference>
<keyword evidence="2" id="KW-0597">Phosphoprotein</keyword>